<evidence type="ECO:0000313" key="2">
    <source>
        <dbReference type="EMBL" id="KAJ2928523.1"/>
    </source>
</evidence>
<dbReference type="Proteomes" id="UP001140091">
    <property type="component" value="Unassembled WGS sequence"/>
</dbReference>
<sequence>MASTSGDIAPSTRRILVDDASAQIQYSGNWTVNSQGIQDKIGDFGPTFQRTLHGTPQPSGNLSFIFEGPSAAVYGIVSMIGPISFEVEPIWECFIDGKSIRTPTTIYTNQNRQKLCEFDKLDLSEAHTLAISTASNRQLFWVDYIEYTPTSTANITGAFVSIQHDDDFLVYDETWQLSGSGAKSTSTVGATVNTSFTGTGVTWYGTIPSEASRTPSTGAYSIDGQPPTTFTIRRTPSTENSTSPPSLFNQIFFETPVLPFGEHNITVTYASSGTPLSLDRLVIRNSSIQRTTNDKADPSSPRPVSASSKASTIVGAVLGGGTAGETGLLVNPFLHVLHYRMKVVGRRLPPQANLSRAMFTHSGILFRGGQARRRL</sequence>
<feature type="non-terminal residue" evidence="2">
    <location>
        <position position="375"/>
    </location>
</feature>
<feature type="region of interest" description="Disordered" evidence="1">
    <location>
        <begin position="214"/>
        <end position="246"/>
    </location>
</feature>
<protein>
    <submittedName>
        <fullName evidence="2">Uncharacterized protein</fullName>
    </submittedName>
</protein>
<gene>
    <name evidence="2" type="ORF">H1R20_g8570</name>
</gene>
<reference evidence="2" key="1">
    <citation type="submission" date="2022-06" db="EMBL/GenBank/DDBJ databases">
        <title>Genome Sequence of Candolleomyces eurysporus.</title>
        <authorList>
            <person name="Buettner E."/>
        </authorList>
    </citation>
    <scope>NUCLEOTIDE SEQUENCE</scope>
    <source>
        <strain evidence="2">VTCC 930004</strain>
    </source>
</reference>
<keyword evidence="3" id="KW-1185">Reference proteome</keyword>
<dbReference type="Gene3D" id="2.60.120.260">
    <property type="entry name" value="Galactose-binding domain-like"/>
    <property type="match status" value="1"/>
</dbReference>
<name>A0A9W8MGU6_9AGAR</name>
<dbReference type="OrthoDB" id="3052647at2759"/>
<accession>A0A9W8MGU6</accession>
<proteinExistence type="predicted"/>
<evidence type="ECO:0000256" key="1">
    <source>
        <dbReference type="SAM" id="MobiDB-lite"/>
    </source>
</evidence>
<feature type="compositionally biased region" description="Low complexity" evidence="1">
    <location>
        <begin position="235"/>
        <end position="246"/>
    </location>
</feature>
<evidence type="ECO:0000313" key="3">
    <source>
        <dbReference type="Proteomes" id="UP001140091"/>
    </source>
</evidence>
<organism evidence="2 3">
    <name type="scientific">Candolleomyces eurysporus</name>
    <dbReference type="NCBI Taxonomy" id="2828524"/>
    <lineage>
        <taxon>Eukaryota</taxon>
        <taxon>Fungi</taxon>
        <taxon>Dikarya</taxon>
        <taxon>Basidiomycota</taxon>
        <taxon>Agaricomycotina</taxon>
        <taxon>Agaricomycetes</taxon>
        <taxon>Agaricomycetidae</taxon>
        <taxon>Agaricales</taxon>
        <taxon>Agaricineae</taxon>
        <taxon>Psathyrellaceae</taxon>
        <taxon>Candolleomyces</taxon>
    </lineage>
</organism>
<dbReference type="EMBL" id="JANBPK010000923">
    <property type="protein sequence ID" value="KAJ2928523.1"/>
    <property type="molecule type" value="Genomic_DNA"/>
</dbReference>
<dbReference type="AlphaFoldDB" id="A0A9W8MGU6"/>
<comment type="caution">
    <text evidence="2">The sequence shown here is derived from an EMBL/GenBank/DDBJ whole genome shotgun (WGS) entry which is preliminary data.</text>
</comment>